<organism evidence="2 3">
    <name type="scientific">Crotalaria pallida</name>
    <name type="common">Smooth rattlebox</name>
    <name type="synonym">Crotalaria striata</name>
    <dbReference type="NCBI Taxonomy" id="3830"/>
    <lineage>
        <taxon>Eukaryota</taxon>
        <taxon>Viridiplantae</taxon>
        <taxon>Streptophyta</taxon>
        <taxon>Embryophyta</taxon>
        <taxon>Tracheophyta</taxon>
        <taxon>Spermatophyta</taxon>
        <taxon>Magnoliopsida</taxon>
        <taxon>eudicotyledons</taxon>
        <taxon>Gunneridae</taxon>
        <taxon>Pentapetalae</taxon>
        <taxon>rosids</taxon>
        <taxon>fabids</taxon>
        <taxon>Fabales</taxon>
        <taxon>Fabaceae</taxon>
        <taxon>Papilionoideae</taxon>
        <taxon>50 kb inversion clade</taxon>
        <taxon>genistoids sensu lato</taxon>
        <taxon>core genistoids</taxon>
        <taxon>Crotalarieae</taxon>
        <taxon>Crotalaria</taxon>
    </lineage>
</organism>
<reference evidence="2 3" key="1">
    <citation type="submission" date="2024-01" db="EMBL/GenBank/DDBJ databases">
        <title>The genomes of 5 underutilized Papilionoideae crops provide insights into root nodulation and disease resistanc.</title>
        <authorList>
            <person name="Yuan L."/>
        </authorList>
    </citation>
    <scope>NUCLEOTIDE SEQUENCE [LARGE SCALE GENOMIC DNA]</scope>
    <source>
        <strain evidence="2">ZHUSHIDOU_FW_LH</strain>
        <tissue evidence="2">Leaf</tissue>
    </source>
</reference>
<proteinExistence type="predicted"/>
<dbReference type="AlphaFoldDB" id="A0AAN9ERZ7"/>
<keyword evidence="1" id="KW-1133">Transmembrane helix</keyword>
<keyword evidence="1" id="KW-0472">Membrane</keyword>
<accession>A0AAN9ERZ7</accession>
<comment type="caution">
    <text evidence="2">The sequence shown here is derived from an EMBL/GenBank/DDBJ whole genome shotgun (WGS) entry which is preliminary data.</text>
</comment>
<gene>
    <name evidence="2" type="ORF">RIF29_27731</name>
</gene>
<protein>
    <submittedName>
        <fullName evidence="2">Uncharacterized protein</fullName>
    </submittedName>
</protein>
<name>A0AAN9ERZ7_CROPI</name>
<feature type="transmembrane region" description="Helical" evidence="1">
    <location>
        <begin position="20"/>
        <end position="40"/>
    </location>
</feature>
<evidence type="ECO:0000313" key="2">
    <source>
        <dbReference type="EMBL" id="KAK7261421.1"/>
    </source>
</evidence>
<keyword evidence="3" id="KW-1185">Reference proteome</keyword>
<keyword evidence="1" id="KW-0812">Transmembrane</keyword>
<dbReference type="EMBL" id="JAYWIO010000005">
    <property type="protein sequence ID" value="KAK7261421.1"/>
    <property type="molecule type" value="Genomic_DNA"/>
</dbReference>
<sequence length="107" mass="11915">MILSSTTGNNSMTRWFKRHLWVCSIFIQGMDFLLALPFNINELDDVSMPLNLKRNVLNGLMKEADAKNSPYKFGSSGLEVSLLQFANDTIMLGDGSIKALLRSSEKG</sequence>
<evidence type="ECO:0000256" key="1">
    <source>
        <dbReference type="SAM" id="Phobius"/>
    </source>
</evidence>
<dbReference type="Proteomes" id="UP001372338">
    <property type="component" value="Unassembled WGS sequence"/>
</dbReference>
<evidence type="ECO:0000313" key="3">
    <source>
        <dbReference type="Proteomes" id="UP001372338"/>
    </source>
</evidence>